<evidence type="ECO:0000259" key="4">
    <source>
        <dbReference type="Pfam" id="PF24809"/>
    </source>
</evidence>
<keyword evidence="7" id="KW-1185">Reference proteome</keyword>
<dbReference type="SMART" id="SM00248">
    <property type="entry name" value="ANK"/>
    <property type="match status" value="6"/>
</dbReference>
<evidence type="ECO:0000256" key="3">
    <source>
        <dbReference type="SAM" id="MobiDB-lite"/>
    </source>
</evidence>
<dbReference type="Gene3D" id="3.40.50.300">
    <property type="entry name" value="P-loop containing nucleotide triphosphate hydrolases"/>
    <property type="match status" value="1"/>
</dbReference>
<evidence type="ECO:0000313" key="6">
    <source>
        <dbReference type="EMBL" id="KAF5713143.1"/>
    </source>
</evidence>
<evidence type="ECO:0000256" key="2">
    <source>
        <dbReference type="PROSITE-ProRule" id="PRU00023"/>
    </source>
</evidence>
<sequence length="1549" mass="172990">METTKVSRSEKVRRWFRKRSRSVDKSSMGNNSLLGAKDSSRPTNLKGSGSLVDTDSIASGQSCADSQSIINQDEAPVLSPAMAAEVATEGVAATGMMTPLRSERDPWRQATGYLNDDDRTLLESIHAHDNADRVLADLQESIAQKEKISREKAWKITFSGRRILIRDLLSKIVKWLDSFKAIGDIVSQIDPVHAGIPWSAVKLVLSVLTADQEQMGLIVVGLEQVVCLISRCSIYHQLYLENPVQTTVSQSRAIKKLSDAMAYLYARIFAFLAYYIRLTDINTGARILKAFCQPGEVSERLKEIATLETRVTTEANLCEGTSTQSVLQRLEDGSQDTRQKLKNIISQFDGAMAGLWKQLNEEERCKILQWVSDIPHESDHYVARKERVDGTGDWLISHEVYTTWRESKQSALLWLNGIPGAGKTKLSSRVIDDLLTTLPCEPGDNIGFAYFYCDRNRADHNEPVAIMRSLVRQLCVPRDHPSIESCVEDQYLKRKVKGFSSDRLVAEDCKQLLLQLVAGYHCVYIVVDGLDECDRGTRHILMDLLDEMVEKFEQSVKIYIASRTDQDLRNRYHNGTYLEVTANDNQADIEKYILKKMEQSNFCQKRLYPKLRRKILRTFQEKSQGMFQWATLHIGELLQLERNADIANYLDGLPKGLEAAYDKIYDQISNQIGSKRDIAFAAFKVVMASRRPLHPFELAIAVAQHPSHEFILDQDVDIAYVLEACQNLLIFTDGSEERGIASEIKKEPYLGGYLYKEVDNIRSSPAKVIWEHKFGVTKDSICRFAHLSVQEYLETKHWSSTEAHDFLAGICLRTLLCLSLPGETERGGEVDCETDEEEDWGAAVVLRVSEFERRRLIRIIPSEDEDQEMAAESGSLEKGSSGVVGEVSSGKDSDASVSDRTQRSAISTGTRPRFEPPPFNCYMELVNPHSHDDNQSCFSQVFQPYLEGYEGSPLEAWTLYCASSLSYHNAHHCTNSERTSCYSLISLMEQFLGTPSESTTSYKAWIHLDQNSFYLDEYPRELRDPVESVTTNLKASNFTTLKALTRPYSKPVFGLITLGLDEVLKSWLDSGKLDPNECNNQGDSLLYLAILCNEIEACKILLKHGADPNLPGSSVFTPLGLAVNRKEVDFVRLLAESGADLGATVLSFGKRPENWRGSRLPEFDTPICEAVAGGDSNIVKALLDVAGSTSYHGKPLQLGRALEKAAAECRGDLIDILVSHWKDYEESEFQAIIHGSLASVPQTEQGIEVMKLLIRRMKGQTHGSLLHSAITNGRWAFAEALVSTGFDVNAQRVDWLRETPLHSIFRSGCGDELVKARKLLEWGADVDARDIRGNTPLALAMMTWIFDADEDDNDDVVITPAGDVSHVGVSANVVTTTEQDNSLVPRLEAIRQLLQHGADPNAVNSDGLSSLGLACVHATVTPEVIQLLLDHDAVVNAMQGNGKVTMSPLDILHLHDEPSLTEARPEDDQMTKVREILESHGAKLLRLDDYSRPVPLLQSVKNGLNWGESTTGYLKVINGMSQIYQQLKDNGRNAWVQGKDANGLPAYYR</sequence>
<reference evidence="6 7" key="1">
    <citation type="submission" date="2020-05" db="EMBL/GenBank/DDBJ databases">
        <title>Identification and distribution of gene clusters putatively required for synthesis of sphingolipid metabolism inhibitors in phylogenetically diverse species of the filamentous fungus Fusarium.</title>
        <authorList>
            <person name="Kim H.-S."/>
            <person name="Busman M."/>
            <person name="Brown D.W."/>
            <person name="Divon H."/>
            <person name="Uhlig S."/>
            <person name="Proctor R.H."/>
        </authorList>
    </citation>
    <scope>NUCLEOTIDE SEQUENCE [LARGE SCALE GENOMIC DNA]</scope>
    <source>
        <strain evidence="6 7">NRRL 26131</strain>
    </source>
</reference>
<evidence type="ECO:0000259" key="5">
    <source>
        <dbReference type="Pfam" id="PF24883"/>
    </source>
</evidence>
<comment type="caution">
    <text evidence="6">The sequence shown here is derived from an EMBL/GenBank/DDBJ whole genome shotgun (WGS) entry which is preliminary data.</text>
</comment>
<dbReference type="Gene3D" id="1.25.40.20">
    <property type="entry name" value="Ankyrin repeat-containing domain"/>
    <property type="match status" value="2"/>
</dbReference>
<protein>
    <submittedName>
        <fullName evidence="6">Ankyrin repeat-containing protein</fullName>
    </submittedName>
</protein>
<feature type="region of interest" description="Disordered" evidence="3">
    <location>
        <begin position="866"/>
        <end position="912"/>
    </location>
</feature>
<dbReference type="SUPFAM" id="SSF52540">
    <property type="entry name" value="P-loop containing nucleoside triphosphate hydrolases"/>
    <property type="match status" value="1"/>
</dbReference>
<dbReference type="InterPro" id="IPR056884">
    <property type="entry name" value="NPHP3-like_N"/>
</dbReference>
<dbReference type="PROSITE" id="PS50297">
    <property type="entry name" value="ANK_REP_REGION"/>
    <property type="match status" value="1"/>
</dbReference>
<name>A0A8H6DD26_9HYPO</name>
<dbReference type="PROSITE" id="PS50088">
    <property type="entry name" value="ANK_REPEAT"/>
    <property type="match status" value="2"/>
</dbReference>
<dbReference type="SUPFAM" id="SSF48403">
    <property type="entry name" value="Ankyrin repeat"/>
    <property type="match status" value="1"/>
</dbReference>
<feature type="compositionally biased region" description="Polar residues" evidence="3">
    <location>
        <begin position="41"/>
        <end position="58"/>
    </location>
</feature>
<feature type="region of interest" description="Disordered" evidence="3">
    <location>
        <begin position="1"/>
        <end position="58"/>
    </location>
</feature>
<dbReference type="PANTHER" id="PTHR10039">
    <property type="entry name" value="AMELOGENIN"/>
    <property type="match status" value="1"/>
</dbReference>
<organism evidence="6 7">
    <name type="scientific">Fusarium globosum</name>
    <dbReference type="NCBI Taxonomy" id="78864"/>
    <lineage>
        <taxon>Eukaryota</taxon>
        <taxon>Fungi</taxon>
        <taxon>Dikarya</taxon>
        <taxon>Ascomycota</taxon>
        <taxon>Pezizomycotina</taxon>
        <taxon>Sordariomycetes</taxon>
        <taxon>Hypocreomycetidae</taxon>
        <taxon>Hypocreales</taxon>
        <taxon>Nectriaceae</taxon>
        <taxon>Fusarium</taxon>
        <taxon>Fusarium fujikuroi species complex</taxon>
    </lineage>
</organism>
<keyword evidence="1" id="KW-0677">Repeat</keyword>
<feature type="repeat" description="ANK" evidence="2">
    <location>
        <begin position="1296"/>
        <end position="1331"/>
    </location>
</feature>
<feature type="domain" description="DUF7708" evidence="4">
    <location>
        <begin position="169"/>
        <end position="317"/>
    </location>
</feature>
<proteinExistence type="predicted"/>
<dbReference type="EMBL" id="JAAQPF010000154">
    <property type="protein sequence ID" value="KAF5713143.1"/>
    <property type="molecule type" value="Genomic_DNA"/>
</dbReference>
<accession>A0A8H6DD26</accession>
<dbReference type="Pfam" id="PF24883">
    <property type="entry name" value="NPHP3_N"/>
    <property type="match status" value="1"/>
</dbReference>
<dbReference type="InterPro" id="IPR036770">
    <property type="entry name" value="Ankyrin_rpt-contain_sf"/>
</dbReference>
<dbReference type="Pfam" id="PF24809">
    <property type="entry name" value="DUF7708"/>
    <property type="match status" value="1"/>
</dbReference>
<dbReference type="PANTHER" id="PTHR10039:SF16">
    <property type="entry name" value="GPI INOSITOL-DEACYLASE"/>
    <property type="match status" value="1"/>
</dbReference>
<feature type="repeat" description="ANK" evidence="2">
    <location>
        <begin position="1081"/>
        <end position="1113"/>
    </location>
</feature>
<keyword evidence="2" id="KW-0040">ANK repeat</keyword>
<feature type="compositionally biased region" description="Basic and acidic residues" evidence="3">
    <location>
        <begin position="1"/>
        <end position="13"/>
    </location>
</feature>
<gene>
    <name evidence="6" type="ORF">FGLOB1_4150</name>
</gene>
<dbReference type="Pfam" id="PF12796">
    <property type="entry name" value="Ank_2"/>
    <property type="match status" value="1"/>
</dbReference>
<feature type="domain" description="Nephrocystin 3-like N-terminal" evidence="5">
    <location>
        <begin position="390"/>
        <end position="563"/>
    </location>
</feature>
<dbReference type="Proteomes" id="UP000532311">
    <property type="component" value="Unassembled WGS sequence"/>
</dbReference>
<feature type="compositionally biased region" description="Polar residues" evidence="3">
    <location>
        <begin position="895"/>
        <end position="910"/>
    </location>
</feature>
<dbReference type="InterPro" id="IPR002110">
    <property type="entry name" value="Ankyrin_rpt"/>
</dbReference>
<evidence type="ECO:0000256" key="1">
    <source>
        <dbReference type="ARBA" id="ARBA00022737"/>
    </source>
</evidence>
<evidence type="ECO:0000313" key="7">
    <source>
        <dbReference type="Proteomes" id="UP000532311"/>
    </source>
</evidence>
<dbReference type="InterPro" id="IPR027417">
    <property type="entry name" value="P-loop_NTPase"/>
</dbReference>
<dbReference type="InterPro" id="IPR056125">
    <property type="entry name" value="DUF7708"/>
</dbReference>
<feature type="compositionally biased region" description="Low complexity" evidence="3">
    <location>
        <begin position="872"/>
        <end position="888"/>
    </location>
</feature>